<dbReference type="KEGG" id="gog:C1280_08620"/>
<reference evidence="1 2" key="1">
    <citation type="submission" date="2018-01" db="EMBL/GenBank/DDBJ databases">
        <title>G. obscuriglobus.</title>
        <authorList>
            <person name="Franke J."/>
            <person name="Blomberg W."/>
            <person name="Selmecki A."/>
        </authorList>
    </citation>
    <scope>NUCLEOTIDE SEQUENCE [LARGE SCALE GENOMIC DNA]</scope>
    <source>
        <strain evidence="1 2">DSM 5831</strain>
    </source>
</reference>
<dbReference type="OrthoDB" id="9997061at2"/>
<sequence>MKHKYRIVTDRYCGYEAQYKPWWSPFWLECFGVNTRRTIEASEQVARFHAEGLTREGEPKKAKCVKVLGKLP</sequence>
<protein>
    <submittedName>
        <fullName evidence="1">Uncharacterized protein</fullName>
    </submittedName>
</protein>
<evidence type="ECO:0000313" key="2">
    <source>
        <dbReference type="Proteomes" id="UP000245802"/>
    </source>
</evidence>
<evidence type="ECO:0000313" key="1">
    <source>
        <dbReference type="EMBL" id="AWM37081.1"/>
    </source>
</evidence>
<keyword evidence="2" id="KW-1185">Reference proteome</keyword>
<accession>A0A2Z3GWU3</accession>
<name>A0A2Z3GWU3_9BACT</name>
<organism evidence="1 2">
    <name type="scientific">Gemmata obscuriglobus</name>
    <dbReference type="NCBI Taxonomy" id="114"/>
    <lineage>
        <taxon>Bacteria</taxon>
        <taxon>Pseudomonadati</taxon>
        <taxon>Planctomycetota</taxon>
        <taxon>Planctomycetia</taxon>
        <taxon>Gemmatales</taxon>
        <taxon>Gemmataceae</taxon>
        <taxon>Gemmata</taxon>
    </lineage>
</organism>
<dbReference type="Proteomes" id="UP000245802">
    <property type="component" value="Chromosome"/>
</dbReference>
<gene>
    <name evidence="1" type="ORF">C1280_08620</name>
</gene>
<dbReference type="EMBL" id="CP025958">
    <property type="protein sequence ID" value="AWM37081.1"/>
    <property type="molecule type" value="Genomic_DNA"/>
</dbReference>
<dbReference type="AlphaFoldDB" id="A0A2Z3GWU3"/>
<proteinExistence type="predicted"/>